<organism evidence="3 4">
    <name type="scientific">Vicingus serpentipes</name>
    <dbReference type="NCBI Taxonomy" id="1926625"/>
    <lineage>
        <taxon>Bacteria</taxon>
        <taxon>Pseudomonadati</taxon>
        <taxon>Bacteroidota</taxon>
        <taxon>Flavobacteriia</taxon>
        <taxon>Flavobacteriales</taxon>
        <taxon>Vicingaceae</taxon>
        <taxon>Vicingus</taxon>
    </lineage>
</organism>
<dbReference type="OrthoDB" id="1652165at2"/>
<feature type="domain" description="PKD" evidence="2">
    <location>
        <begin position="1463"/>
        <end position="1497"/>
    </location>
</feature>
<keyword evidence="1" id="KW-0732">Signal</keyword>
<dbReference type="PANTHER" id="PTHR35580">
    <property type="entry name" value="CELL SURFACE GLYCOPROTEIN (S-LAYER PROTEIN)-LIKE PROTEIN"/>
    <property type="match status" value="1"/>
</dbReference>
<dbReference type="Pfam" id="PF18911">
    <property type="entry name" value="PKD_4"/>
    <property type="match status" value="5"/>
</dbReference>
<feature type="domain" description="PKD" evidence="2">
    <location>
        <begin position="1560"/>
        <end position="1590"/>
    </location>
</feature>
<dbReference type="CDD" id="cd00146">
    <property type="entry name" value="PKD"/>
    <property type="match status" value="4"/>
</dbReference>
<dbReference type="PANTHER" id="PTHR35580:SF1">
    <property type="entry name" value="PHYTASE-LIKE DOMAIN-CONTAINING PROTEIN"/>
    <property type="match status" value="1"/>
</dbReference>
<feature type="domain" description="PKD" evidence="2">
    <location>
        <begin position="1121"/>
        <end position="1163"/>
    </location>
</feature>
<dbReference type="InterPro" id="IPR026341">
    <property type="entry name" value="T9SS_type_B"/>
</dbReference>
<dbReference type="NCBIfam" id="TIGR04131">
    <property type="entry name" value="Bac_Flav_CTERM"/>
    <property type="match status" value="1"/>
</dbReference>
<dbReference type="Pfam" id="PF13585">
    <property type="entry name" value="CHU_C"/>
    <property type="match status" value="1"/>
</dbReference>
<feature type="domain" description="PKD" evidence="2">
    <location>
        <begin position="1044"/>
        <end position="1074"/>
    </location>
</feature>
<feature type="domain" description="PKD" evidence="2">
    <location>
        <begin position="782"/>
        <end position="837"/>
    </location>
</feature>
<reference evidence="3 4" key="1">
    <citation type="submission" date="2019-08" db="EMBL/GenBank/DDBJ databases">
        <title>Genome of Vicingus serpentipes NCIMB 15042.</title>
        <authorList>
            <person name="Bowman J.P."/>
        </authorList>
    </citation>
    <scope>NUCLEOTIDE SEQUENCE [LARGE SCALE GENOMIC DNA]</scope>
    <source>
        <strain evidence="3 4">NCIMB 15042</strain>
    </source>
</reference>
<evidence type="ECO:0000259" key="2">
    <source>
        <dbReference type="PROSITE" id="PS50093"/>
    </source>
</evidence>
<dbReference type="InterPro" id="IPR022409">
    <property type="entry name" value="PKD/Chitinase_dom"/>
</dbReference>
<comment type="caution">
    <text evidence="3">The sequence shown here is derived from an EMBL/GenBank/DDBJ whole genome shotgun (WGS) entry which is preliminary data.</text>
</comment>
<evidence type="ECO:0000313" key="4">
    <source>
        <dbReference type="Proteomes" id="UP000321721"/>
    </source>
</evidence>
<gene>
    <name evidence="3" type="ORF">FRY74_08480</name>
</gene>
<accession>A0A5C6RTV8</accession>
<feature type="domain" description="PKD" evidence="2">
    <location>
        <begin position="948"/>
        <end position="1010"/>
    </location>
</feature>
<dbReference type="PROSITE" id="PS50093">
    <property type="entry name" value="PKD"/>
    <property type="match status" value="10"/>
</dbReference>
<feature type="domain" description="PKD" evidence="2">
    <location>
        <begin position="1217"/>
        <end position="1247"/>
    </location>
</feature>
<evidence type="ECO:0000313" key="3">
    <source>
        <dbReference type="EMBL" id="TXB65449.1"/>
    </source>
</evidence>
<dbReference type="RefSeq" id="WP_147100487.1">
    <property type="nucleotide sequence ID" value="NZ_VOOS01000003.1"/>
</dbReference>
<feature type="signal peptide" evidence="1">
    <location>
        <begin position="1"/>
        <end position="21"/>
    </location>
</feature>
<dbReference type="InterPro" id="IPR057708">
    <property type="entry name" value="DUF7948"/>
</dbReference>
<sequence length="1701" mass="182523">MKNIFLLALLTLANVFTFAHGHKNSESDFHFTENKGQINKVVKYHTKLHVGDIYFESNAFTFDLYSEEDLNQLYQRRHTKKGRELADDSELMLRKNVYKMNFVNSNSSVSVSGNEEMEGVKNYLRGNDPTKWASGVKSFYHLNYNNIYDNIDAEVYPKDDFLKYDFIVKVGGNPNDILINYEGVSSLSLNNGSLEVELPNTHVKELAPVAYQTINGVKTNVRCKFVLNGNNVSFTFPDGYNTNEELIIDPTWVFSTLTGSTADNWGFTATYDDNGNFYGGGIAFASGFPTTAGAYDVSFGGVIDAAIIKYNPTGTARVYATYLGGSRADQPHSLVTNAAGELVILGVTASTNFPTSPGAYSTSHSGGNTVSPNSAQFTGGSDIFVTKLNAAGNALIGSTYIGGSGNDGLSLNTNLNFNYSDENRGEVVIDNNGDIYIASTSNSTNYPTTAGCHQPNRAGNYDAVVSKFSATLDVLHWSTYMGGSSGDAGYSIRVNESNNTVAVCGGTVSNDIGTTPGVIKPTYGGSTDGYIGVLNNADGSLNALTYIGTNSYDQAYILEVDKFGDIFATGQSKGAYPVSGGVYSNANSPQFIHKMSGDLTTTDFSTVFGSGSNTAVDISITAFLVDNCSNIYVAGWGGGSNNEGSTTGMPVTANAIDGTTDGSDFYFIVLERDAQSLLYGTYFGDASSDEHVDGGTSRFDKKGTIYQGVCAACGGGNNFPTSPGAYSSTNGSSNCNFGAIKIGLDFQGVTASAIDPGPQTLCNPPFDVNFDAGTTPPPNTYWDFGDATTLGVGVDYTPTHTYADSGTYTVMYVAIDSSSCNIADTVYFTVDVIQTGTLTASIDIPPYDPCTVGGLTVDYNFTGTGADSLWWDMGNGTTYIDSVDFSYTYNTPGTYYVEMQAYEFACGGFVSIKDTIDFNPVFTSVTAVDPGPQTLCNPPFDVTFDAGGTPPNTYWDFGDGTTLGVGVDYNPTHTYADSGTYIVMSVAIDSNSCNFSDTAYFTVDVIQTGTLDAQINIPSYDPCSVGGLTVNYNFTGSGADSLWWDMGDGTTYSDSVNFNYIYNTPGTYYVEMQAYEFACGGFVSIIDTIDFNPVFTSVTAVDPGDQTICNAPFNVDFDAGGTPANTFWDFGDGTTLGIGVDYTPTHTYADTGSYVVMSVAIDSSTCNIADTAYFNITLIQPAALDAQIVIPAYDPCTTGGLTVDYSFTGAGADSLYWNMGDGTTYIDSVNFSYTYNTPGTYYVEMQAYEFACSTSATIMDTIDFNPVFTSVTAVDPGDQTICAAPFNVDFDAGGTPPNTFWDFGDGTTLGIGVDYTPTHTYADTGSYVVMSVAIDSSTCNIADTAYFNISIIQPEELDAQFVIPPYDPCQSTLNVNLSFTGTGADSLYWNMGNGDVFVNDQNVNYTYTTPGEFIIELLAYDFDCNVTESISDTVRFFPTNAQVNTSINPNVDVCGSNLAVNFSSGNPAPPQNYWDFGDGNTSTSIDPVHTYLTSGTYNGFFVAIDSNTCNIADTMYFPITVNLIPELSVNFEYVPPVPCEAINYSVELAANAEGADSIYWTMGDGTEFINDTIISYEYAGPGTYAITVTLFKEGCAPKVFSNGATFIELAESSGIVPNVFTPNGDGFNDELVFLGVDNTENYSIRIFNRWGQTVFESTDAQDNWDGKGSNDGTYFYELRYTDVCSNEEKLVTGYVTLIGKN</sequence>
<protein>
    <submittedName>
        <fullName evidence="3">PKD domain-containing protein</fullName>
    </submittedName>
</protein>
<dbReference type="Gene3D" id="2.60.40.10">
    <property type="entry name" value="Immunoglobulins"/>
    <property type="match status" value="10"/>
</dbReference>
<proteinExistence type="predicted"/>
<feature type="domain" description="PKD" evidence="2">
    <location>
        <begin position="1389"/>
        <end position="1421"/>
    </location>
</feature>
<keyword evidence="4" id="KW-1185">Reference proteome</keyword>
<dbReference type="EMBL" id="VOOS01000003">
    <property type="protein sequence ID" value="TXB65449.1"/>
    <property type="molecule type" value="Genomic_DNA"/>
</dbReference>
<feature type="domain" description="PKD" evidence="2">
    <location>
        <begin position="871"/>
        <end position="901"/>
    </location>
</feature>
<dbReference type="Pfam" id="PF25778">
    <property type="entry name" value="DUF7948"/>
    <property type="match status" value="1"/>
</dbReference>
<dbReference type="InterPro" id="IPR000601">
    <property type="entry name" value="PKD_dom"/>
</dbReference>
<name>A0A5C6RTV8_9FLAO</name>
<dbReference type="Proteomes" id="UP000321721">
    <property type="component" value="Unassembled WGS sequence"/>
</dbReference>
<dbReference type="InterPro" id="IPR052918">
    <property type="entry name" value="Motility_Chemotaxis_Reg"/>
</dbReference>
<dbReference type="InterPro" id="IPR035986">
    <property type="entry name" value="PKD_dom_sf"/>
</dbReference>
<dbReference type="SMART" id="SM00089">
    <property type="entry name" value="PKD"/>
    <property type="match status" value="10"/>
</dbReference>
<feature type="chain" id="PRO_5022958550" evidence="1">
    <location>
        <begin position="22"/>
        <end position="1701"/>
    </location>
</feature>
<evidence type="ECO:0000256" key="1">
    <source>
        <dbReference type="SAM" id="SignalP"/>
    </source>
</evidence>
<dbReference type="InterPro" id="IPR013783">
    <property type="entry name" value="Ig-like_fold"/>
</dbReference>
<dbReference type="SUPFAM" id="SSF49299">
    <property type="entry name" value="PKD domain"/>
    <property type="match status" value="10"/>
</dbReference>
<feature type="domain" description="PKD" evidence="2">
    <location>
        <begin position="1294"/>
        <end position="1336"/>
    </location>
</feature>